<name>A0A0X8X4H4_9SPHI</name>
<organism evidence="2 3">
    <name type="scientific">Mucilaginibacter gotjawali</name>
    <dbReference type="NCBI Taxonomy" id="1550579"/>
    <lineage>
        <taxon>Bacteria</taxon>
        <taxon>Pseudomonadati</taxon>
        <taxon>Bacteroidota</taxon>
        <taxon>Sphingobacteriia</taxon>
        <taxon>Sphingobacteriales</taxon>
        <taxon>Sphingobacteriaceae</taxon>
        <taxon>Mucilaginibacter</taxon>
    </lineage>
</organism>
<dbReference type="InterPro" id="IPR010502">
    <property type="entry name" value="Carb-bd_dom_fam9"/>
</dbReference>
<evidence type="ECO:0000313" key="3">
    <source>
        <dbReference type="Proteomes" id="UP000218263"/>
    </source>
</evidence>
<dbReference type="OrthoDB" id="9801646at2"/>
<dbReference type="CDD" id="cd09620">
    <property type="entry name" value="CBM9_like_3"/>
    <property type="match status" value="1"/>
</dbReference>
<feature type="domain" description="Carbohydrate-binding" evidence="1">
    <location>
        <begin position="29"/>
        <end position="213"/>
    </location>
</feature>
<dbReference type="GO" id="GO:0016052">
    <property type="term" value="P:carbohydrate catabolic process"/>
    <property type="evidence" value="ECO:0007669"/>
    <property type="project" value="InterPro"/>
</dbReference>
<dbReference type="AlphaFoldDB" id="A0A0X8X4H4"/>
<sequence>MKYLRVPFVSTITAATAITDVSFFLNGATRHSIDNLLWSNSGYKPNVSFAIAYTSESILLKYFVTEKYTTAVYHEINDPVFEDTCVEFFIAFGDDKNYYNLEFNRLGTPLVGYGPGKQDRTLLQNASISQIKSLGKMASEPDAEGHIEWELALCIPLSLFVHHHINPLTDSIGRVNFFKCGDNLPEPHFLSWSSVDSPLPDFHLPEFFGTIQFI</sequence>
<evidence type="ECO:0000259" key="1">
    <source>
        <dbReference type="Pfam" id="PF16011"/>
    </source>
</evidence>
<dbReference type="KEGG" id="mgot:MgSA37_03735"/>
<dbReference type="Pfam" id="PF16011">
    <property type="entry name" value="CBM9_2"/>
    <property type="match status" value="1"/>
</dbReference>
<dbReference type="RefSeq" id="WP_096353915.1">
    <property type="nucleotide sequence ID" value="NZ_AP017313.1"/>
</dbReference>
<protein>
    <recommendedName>
        <fullName evidence="1">Carbohydrate-binding domain-containing protein</fullName>
    </recommendedName>
</protein>
<dbReference type="GO" id="GO:0004553">
    <property type="term" value="F:hydrolase activity, hydrolyzing O-glycosyl compounds"/>
    <property type="evidence" value="ECO:0007669"/>
    <property type="project" value="InterPro"/>
</dbReference>
<dbReference type="GO" id="GO:0030246">
    <property type="term" value="F:carbohydrate binding"/>
    <property type="evidence" value="ECO:0007669"/>
    <property type="project" value="InterPro"/>
</dbReference>
<evidence type="ECO:0000313" key="2">
    <source>
        <dbReference type="EMBL" id="BAU55545.1"/>
    </source>
</evidence>
<accession>A0A0X8X4H4</accession>
<proteinExistence type="predicted"/>
<dbReference type="EMBL" id="AP017313">
    <property type="protein sequence ID" value="BAU55545.1"/>
    <property type="molecule type" value="Genomic_DNA"/>
</dbReference>
<dbReference type="Gene3D" id="2.60.40.1190">
    <property type="match status" value="1"/>
</dbReference>
<gene>
    <name evidence="2" type="ORF">MgSA37_03735</name>
</gene>
<keyword evidence="3" id="KW-1185">Reference proteome</keyword>
<reference evidence="2 3" key="1">
    <citation type="submission" date="2015-12" db="EMBL/GenBank/DDBJ databases">
        <title>Genome sequence of Mucilaginibacter gotjawali.</title>
        <authorList>
            <person name="Lee J.S."/>
            <person name="Lee K.C."/>
            <person name="Kim K.K."/>
            <person name="Lee B.W."/>
        </authorList>
    </citation>
    <scope>NUCLEOTIDE SEQUENCE [LARGE SCALE GENOMIC DNA]</scope>
    <source>
        <strain evidence="2 3">SA3-7</strain>
    </source>
</reference>
<dbReference type="SUPFAM" id="SSF49344">
    <property type="entry name" value="CBD9-like"/>
    <property type="match status" value="1"/>
</dbReference>
<dbReference type="Proteomes" id="UP000218263">
    <property type="component" value="Chromosome"/>
</dbReference>